<dbReference type="InterPro" id="IPR033756">
    <property type="entry name" value="YlxH/NBP35"/>
</dbReference>
<gene>
    <name evidence="3" type="ORF">Nkreftii_002609</name>
</gene>
<organism evidence="3 4">
    <name type="scientific">Candidatus Nitrospira kreftii</name>
    <dbReference type="NCBI Taxonomy" id="2652173"/>
    <lineage>
        <taxon>Bacteria</taxon>
        <taxon>Pseudomonadati</taxon>
        <taxon>Nitrospirota</taxon>
        <taxon>Nitrospiria</taxon>
        <taxon>Nitrospirales</taxon>
        <taxon>Nitrospiraceae</taxon>
        <taxon>Nitrospira</taxon>
    </lineage>
</organism>
<keyword evidence="2" id="KW-0067">ATP-binding</keyword>
<evidence type="ECO:0000313" key="4">
    <source>
        <dbReference type="Proteomes" id="UP000593737"/>
    </source>
</evidence>
<dbReference type="KEGG" id="nkf:Nkreftii_002609"/>
<keyword evidence="1" id="KW-0547">Nucleotide-binding</keyword>
<evidence type="ECO:0000256" key="2">
    <source>
        <dbReference type="ARBA" id="ARBA00022840"/>
    </source>
</evidence>
<evidence type="ECO:0000313" key="3">
    <source>
        <dbReference type="EMBL" id="QPD04835.1"/>
    </source>
</evidence>
<dbReference type="Proteomes" id="UP000593737">
    <property type="component" value="Chromosome"/>
</dbReference>
<dbReference type="InterPro" id="IPR027417">
    <property type="entry name" value="P-loop_NTPase"/>
</dbReference>
<reference evidence="3 4" key="1">
    <citation type="journal article" date="2020" name="ISME J.">
        <title>Enrichment and physiological characterization of a novel comammox Nitrospira indicates ammonium inhibition of complete nitrification.</title>
        <authorList>
            <person name="Sakoula D."/>
            <person name="Koch H."/>
            <person name="Frank J."/>
            <person name="Jetten M.S.M."/>
            <person name="van Kessel M.A.H.J."/>
            <person name="Lucker S."/>
        </authorList>
    </citation>
    <scope>NUCLEOTIDE SEQUENCE [LARGE SCALE GENOMIC DNA]</scope>
    <source>
        <strain evidence="3">Comreactor17</strain>
    </source>
</reference>
<name>A0A7S8FFC0_9BACT</name>
<dbReference type="GO" id="GO:0005829">
    <property type="term" value="C:cytosol"/>
    <property type="evidence" value="ECO:0007669"/>
    <property type="project" value="TreeGrafter"/>
</dbReference>
<dbReference type="PANTHER" id="PTHR43384">
    <property type="entry name" value="SEPTUM SITE-DETERMINING PROTEIN MIND HOMOLOG, CHLOROPLASTIC-RELATED"/>
    <property type="match status" value="1"/>
</dbReference>
<dbReference type="SUPFAM" id="SSF52540">
    <property type="entry name" value="P-loop containing nucleoside triphosphate hydrolases"/>
    <property type="match status" value="1"/>
</dbReference>
<sequence>MAHIISIASGKGGVGKSVVAANLALVLARKGKQVVLADLDIGGADAHVLFGLLHPTHTLTDFLTHRVERLDDVAQTLPIHSSLRLIPGTGDTLATANMSYSQKKRLIRSFQDIHADVIIVDIGAGTSYHALDFFLMADHHVVVATPDPTSVLDLYRFIKLAAIRRVLSMFLMREVMAEGLANRDYSSVEEVLEVAGKTDESGRTLAASTLRAFQPALVLNRISGRTRVNVPQLRKLLKEYVGGDLLLLGQVPDDPAMEQAVRAYVPVIQHAPASPGATALMKTAEALMQLLSTSSTQAA</sequence>
<dbReference type="GO" id="GO:0051782">
    <property type="term" value="P:negative regulation of cell division"/>
    <property type="evidence" value="ECO:0007669"/>
    <property type="project" value="TreeGrafter"/>
</dbReference>
<dbReference type="EMBL" id="CP047423">
    <property type="protein sequence ID" value="QPD04835.1"/>
    <property type="molecule type" value="Genomic_DNA"/>
</dbReference>
<evidence type="ECO:0000256" key="1">
    <source>
        <dbReference type="ARBA" id="ARBA00022741"/>
    </source>
</evidence>
<protein>
    <recommendedName>
        <fullName evidence="5">Septum site-determining protein MinD</fullName>
    </recommendedName>
</protein>
<dbReference type="Gene3D" id="3.40.50.300">
    <property type="entry name" value="P-loop containing nucleotide triphosphate hydrolases"/>
    <property type="match status" value="1"/>
</dbReference>
<accession>A0A7S8FFC0</accession>
<dbReference type="GO" id="GO:0016887">
    <property type="term" value="F:ATP hydrolysis activity"/>
    <property type="evidence" value="ECO:0007669"/>
    <property type="project" value="TreeGrafter"/>
</dbReference>
<dbReference type="GO" id="GO:0009898">
    <property type="term" value="C:cytoplasmic side of plasma membrane"/>
    <property type="evidence" value="ECO:0007669"/>
    <property type="project" value="TreeGrafter"/>
</dbReference>
<evidence type="ECO:0008006" key="5">
    <source>
        <dbReference type="Google" id="ProtNLM"/>
    </source>
</evidence>
<proteinExistence type="predicted"/>
<dbReference type="PANTHER" id="PTHR43384:SF4">
    <property type="entry name" value="CELLULOSE BIOSYNTHESIS PROTEIN BCSQ-RELATED"/>
    <property type="match status" value="1"/>
</dbReference>
<dbReference type="InterPro" id="IPR050625">
    <property type="entry name" value="ParA/MinD_ATPase"/>
</dbReference>
<dbReference type="GO" id="GO:0005524">
    <property type="term" value="F:ATP binding"/>
    <property type="evidence" value="ECO:0007669"/>
    <property type="project" value="UniProtKB-KW"/>
</dbReference>
<dbReference type="Pfam" id="PF10609">
    <property type="entry name" value="ParA"/>
    <property type="match status" value="1"/>
</dbReference>
<dbReference type="AlphaFoldDB" id="A0A7S8FFC0"/>